<dbReference type="SMART" id="SM00421">
    <property type="entry name" value="HTH_LUXR"/>
    <property type="match status" value="1"/>
</dbReference>
<keyword evidence="7" id="KW-1185">Reference proteome</keyword>
<evidence type="ECO:0000256" key="3">
    <source>
        <dbReference type="PROSITE-ProRule" id="PRU00169"/>
    </source>
</evidence>
<accession>A0ABW7ELN6</accession>
<name>A0ABW7ELN6_9BURK</name>
<dbReference type="CDD" id="cd06170">
    <property type="entry name" value="LuxR_C_like"/>
    <property type="match status" value="1"/>
</dbReference>
<dbReference type="EMBL" id="JBIGHY010000001">
    <property type="protein sequence ID" value="MFG6412936.1"/>
    <property type="molecule type" value="Genomic_DNA"/>
</dbReference>
<dbReference type="SMART" id="SM00448">
    <property type="entry name" value="REC"/>
    <property type="match status" value="1"/>
</dbReference>
<dbReference type="CDD" id="cd17535">
    <property type="entry name" value="REC_NarL-like"/>
    <property type="match status" value="1"/>
</dbReference>
<dbReference type="Pfam" id="PF00196">
    <property type="entry name" value="GerE"/>
    <property type="match status" value="1"/>
</dbReference>
<dbReference type="PANTHER" id="PTHR45566:SF1">
    <property type="entry name" value="HTH-TYPE TRANSCRIPTIONAL REGULATOR YHJB-RELATED"/>
    <property type="match status" value="1"/>
</dbReference>
<dbReference type="PANTHER" id="PTHR45566">
    <property type="entry name" value="HTH-TYPE TRANSCRIPTIONAL REGULATOR YHJB-RELATED"/>
    <property type="match status" value="1"/>
</dbReference>
<proteinExistence type="predicted"/>
<dbReference type="PRINTS" id="PR00038">
    <property type="entry name" value="HTHLUXR"/>
</dbReference>
<dbReference type="Proteomes" id="UP001606300">
    <property type="component" value="Unassembled WGS sequence"/>
</dbReference>
<evidence type="ECO:0000256" key="2">
    <source>
        <dbReference type="ARBA" id="ARBA00023125"/>
    </source>
</evidence>
<feature type="domain" description="HTH luxR-type" evidence="4">
    <location>
        <begin position="158"/>
        <end position="223"/>
    </location>
</feature>
<dbReference type="PROSITE" id="PS50043">
    <property type="entry name" value="HTH_LUXR_2"/>
    <property type="match status" value="1"/>
</dbReference>
<dbReference type="InterPro" id="IPR058245">
    <property type="entry name" value="NreC/VraR/RcsB-like_REC"/>
</dbReference>
<feature type="domain" description="Response regulatory" evidence="5">
    <location>
        <begin position="2"/>
        <end position="119"/>
    </location>
</feature>
<dbReference type="RefSeq" id="WP_394469031.1">
    <property type="nucleotide sequence ID" value="NZ_JBIGHY010000001.1"/>
</dbReference>
<sequence>MRILLIDDHPLFREGVALLLKPLVEGLETWEAGSCEAAFELLAQRGSADLVLIDLGLPGLSGLEGLQRLRLEHPEVPVVVMSSSDDKDTVMAVLDAGAMGFIPKSSTSQVMLGALRLILAKGIYLPPSVFLAARASPAVAAAPAQGRSAAVASPAAGRRPADLGLTPRQADVLHLLLQGKPAKLIGRQLNLSLSTVKAHTSAVLRALNVTTRTQAVLAAGRMGLHFEEPAAGQGASDDCMASSSR</sequence>
<evidence type="ECO:0000259" key="4">
    <source>
        <dbReference type="PROSITE" id="PS50043"/>
    </source>
</evidence>
<dbReference type="SUPFAM" id="SSF46894">
    <property type="entry name" value="C-terminal effector domain of the bipartite response regulators"/>
    <property type="match status" value="1"/>
</dbReference>
<dbReference type="Gene3D" id="3.40.50.2300">
    <property type="match status" value="1"/>
</dbReference>
<dbReference type="Pfam" id="PF00072">
    <property type="entry name" value="Response_reg"/>
    <property type="match status" value="1"/>
</dbReference>
<evidence type="ECO:0000313" key="7">
    <source>
        <dbReference type="Proteomes" id="UP001606300"/>
    </source>
</evidence>
<feature type="modified residue" description="4-aspartylphosphate" evidence="3">
    <location>
        <position position="54"/>
    </location>
</feature>
<protein>
    <submittedName>
        <fullName evidence="6">Response regulator</fullName>
    </submittedName>
</protein>
<dbReference type="InterPro" id="IPR011006">
    <property type="entry name" value="CheY-like_superfamily"/>
</dbReference>
<reference evidence="6 7" key="1">
    <citation type="submission" date="2024-09" db="EMBL/GenBank/DDBJ databases">
        <title>Novel species of the genus Pelomonas and Roseateles isolated from streams.</title>
        <authorList>
            <person name="Lu H."/>
        </authorList>
    </citation>
    <scope>NUCLEOTIDE SEQUENCE [LARGE SCALE GENOMIC DNA]</scope>
    <source>
        <strain evidence="6 7">DC23W</strain>
    </source>
</reference>
<gene>
    <name evidence="6" type="ORF">ACG02S_03375</name>
</gene>
<dbReference type="InterPro" id="IPR016032">
    <property type="entry name" value="Sig_transdc_resp-reg_C-effctor"/>
</dbReference>
<dbReference type="PROSITE" id="PS50110">
    <property type="entry name" value="RESPONSE_REGULATORY"/>
    <property type="match status" value="1"/>
</dbReference>
<evidence type="ECO:0000313" key="6">
    <source>
        <dbReference type="EMBL" id="MFG6412936.1"/>
    </source>
</evidence>
<organism evidence="6 7">
    <name type="scientific">Pelomonas dachongensis</name>
    <dbReference type="NCBI Taxonomy" id="3299029"/>
    <lineage>
        <taxon>Bacteria</taxon>
        <taxon>Pseudomonadati</taxon>
        <taxon>Pseudomonadota</taxon>
        <taxon>Betaproteobacteria</taxon>
        <taxon>Burkholderiales</taxon>
        <taxon>Sphaerotilaceae</taxon>
        <taxon>Roseateles</taxon>
    </lineage>
</organism>
<evidence type="ECO:0000256" key="1">
    <source>
        <dbReference type="ARBA" id="ARBA00022553"/>
    </source>
</evidence>
<dbReference type="InterPro" id="IPR000792">
    <property type="entry name" value="Tscrpt_reg_LuxR_C"/>
</dbReference>
<dbReference type="InterPro" id="IPR001789">
    <property type="entry name" value="Sig_transdc_resp-reg_receiver"/>
</dbReference>
<keyword evidence="2" id="KW-0238">DNA-binding</keyword>
<comment type="caution">
    <text evidence="6">The sequence shown here is derived from an EMBL/GenBank/DDBJ whole genome shotgun (WGS) entry which is preliminary data.</text>
</comment>
<evidence type="ECO:0000259" key="5">
    <source>
        <dbReference type="PROSITE" id="PS50110"/>
    </source>
</evidence>
<dbReference type="InterPro" id="IPR051015">
    <property type="entry name" value="EvgA-like"/>
</dbReference>
<keyword evidence="1 3" id="KW-0597">Phosphoprotein</keyword>
<dbReference type="SUPFAM" id="SSF52172">
    <property type="entry name" value="CheY-like"/>
    <property type="match status" value="1"/>
</dbReference>